<sequence length="128" mass="14634">MPFDIRCVVLPYCLELQECGRYAVLNRNYKPLGFIVDDFVNYQQYPVLLTVRITPRLARTISHKASADTSKIYLYDDGCLPTASAKAWASYCARLNKLIGLNVSGPEQREHNMDGRNVRRLNLIQPVK</sequence>
<organism evidence="1 2">
    <name type="scientific">Gilvimarinus gilvus</name>
    <dbReference type="NCBI Taxonomy" id="3058038"/>
    <lineage>
        <taxon>Bacteria</taxon>
        <taxon>Pseudomonadati</taxon>
        <taxon>Pseudomonadota</taxon>
        <taxon>Gammaproteobacteria</taxon>
        <taxon>Cellvibrionales</taxon>
        <taxon>Cellvibrionaceae</taxon>
        <taxon>Gilvimarinus</taxon>
    </lineage>
</organism>
<dbReference type="Proteomes" id="UP001273505">
    <property type="component" value="Unassembled WGS sequence"/>
</dbReference>
<evidence type="ECO:0000313" key="1">
    <source>
        <dbReference type="EMBL" id="MDX6850763.1"/>
    </source>
</evidence>
<name>A0ABU4S4H6_9GAMM</name>
<gene>
    <name evidence="1" type="ORF">SCD92_15420</name>
</gene>
<accession>A0ABU4S4H6</accession>
<reference evidence="1 2" key="1">
    <citation type="submission" date="2023-11" db="EMBL/GenBank/DDBJ databases">
        <title>Gilvimarinus fulvus sp. nov., isolated from the surface of Kelp.</title>
        <authorList>
            <person name="Sun Y.Y."/>
            <person name="Gong Y."/>
            <person name="Du Z.J."/>
        </authorList>
    </citation>
    <scope>NUCLEOTIDE SEQUENCE [LARGE SCALE GENOMIC DNA]</scope>
    <source>
        <strain evidence="1 2">SDUM040013</strain>
    </source>
</reference>
<proteinExistence type="predicted"/>
<evidence type="ECO:0000313" key="2">
    <source>
        <dbReference type="Proteomes" id="UP001273505"/>
    </source>
</evidence>
<keyword evidence="2" id="KW-1185">Reference proteome</keyword>
<comment type="caution">
    <text evidence="1">The sequence shown here is derived from an EMBL/GenBank/DDBJ whole genome shotgun (WGS) entry which is preliminary data.</text>
</comment>
<dbReference type="RefSeq" id="WP_302723386.1">
    <property type="nucleotide sequence ID" value="NZ_JAULRU010000617.1"/>
</dbReference>
<protein>
    <submittedName>
        <fullName evidence="1">Uncharacterized protein</fullName>
    </submittedName>
</protein>
<dbReference type="EMBL" id="JAXAFO010000031">
    <property type="protein sequence ID" value="MDX6850763.1"/>
    <property type="molecule type" value="Genomic_DNA"/>
</dbReference>